<evidence type="ECO:0000313" key="3">
    <source>
        <dbReference type="Proteomes" id="UP001583177"/>
    </source>
</evidence>
<protein>
    <submittedName>
        <fullName evidence="2">Uncharacterized protein</fullName>
    </submittedName>
</protein>
<proteinExistence type="predicted"/>
<feature type="region of interest" description="Disordered" evidence="1">
    <location>
        <begin position="189"/>
        <end position="218"/>
    </location>
</feature>
<dbReference type="EMBL" id="JAWRVE010000028">
    <property type="protein sequence ID" value="KAL1872680.1"/>
    <property type="molecule type" value="Genomic_DNA"/>
</dbReference>
<reference evidence="2 3" key="1">
    <citation type="journal article" date="2024" name="IMA Fungus">
        <title>IMA Genome - F19 : A genome assembly and annotation guide to empower mycologists, including annotated draft genome sequences of Ceratocystis pirilliformis, Diaporthe australafricana, Fusarium ophioides, Paecilomyces lecythidis, and Sporothrix stenoceras.</title>
        <authorList>
            <person name="Aylward J."/>
            <person name="Wilson A.M."/>
            <person name="Visagie C.M."/>
            <person name="Spraker J."/>
            <person name="Barnes I."/>
            <person name="Buitendag C."/>
            <person name="Ceriani C."/>
            <person name="Del Mar Angel L."/>
            <person name="du Plessis D."/>
            <person name="Fuchs T."/>
            <person name="Gasser K."/>
            <person name="Kramer D."/>
            <person name="Li W."/>
            <person name="Munsamy K."/>
            <person name="Piso A."/>
            <person name="Price J.L."/>
            <person name="Sonnekus B."/>
            <person name="Thomas C."/>
            <person name="van der Nest A."/>
            <person name="van Dijk A."/>
            <person name="van Heerden A."/>
            <person name="van Vuuren N."/>
            <person name="Yilmaz N."/>
            <person name="Duong T.A."/>
            <person name="van der Merwe N.A."/>
            <person name="Wingfield M.J."/>
            <person name="Wingfield B.D."/>
        </authorList>
    </citation>
    <scope>NUCLEOTIDE SEQUENCE [LARGE SCALE GENOMIC DNA]</scope>
    <source>
        <strain evidence="2 3">CMW 18300</strain>
    </source>
</reference>
<evidence type="ECO:0000256" key="1">
    <source>
        <dbReference type="SAM" id="MobiDB-lite"/>
    </source>
</evidence>
<sequence>MDSQSPLSRTLSLGPVEHAFGANYTPLASSPVQDPSSPEHRGTFAPGRQARTQVKLSKRLTRPHRRRRESNVSSDATELIIKTLSQNVLCDDYYGLLKSELPRWAREGLWPETPQKPLGLSSCSSSSSYPSSSTALSLNTSALAGPPASYLKLERAYLAVCQLDTRMSDDVVRNRIALIQLHLEYTQTHETMRRRNSSSSPGAGGGSGSGKTASTVGRGDASHVIDRILENTHGEWEALDQRRRAELRAKFHDRKKYGKRWSQLADALGPGILLVCATRLANAVRSTTVTAKMLEDTIERIKVLDPDTMNVIGVVSPLAECLLKNERFEHSEVVKVLRQLQ</sequence>
<organism evidence="2 3">
    <name type="scientific">Diaporthe australafricana</name>
    <dbReference type="NCBI Taxonomy" id="127596"/>
    <lineage>
        <taxon>Eukaryota</taxon>
        <taxon>Fungi</taxon>
        <taxon>Dikarya</taxon>
        <taxon>Ascomycota</taxon>
        <taxon>Pezizomycotina</taxon>
        <taxon>Sordariomycetes</taxon>
        <taxon>Sordariomycetidae</taxon>
        <taxon>Diaporthales</taxon>
        <taxon>Diaporthaceae</taxon>
        <taxon>Diaporthe</taxon>
    </lineage>
</organism>
<accession>A0ABR3X9R3</accession>
<feature type="region of interest" description="Disordered" evidence="1">
    <location>
        <begin position="22"/>
        <end position="74"/>
    </location>
</feature>
<comment type="caution">
    <text evidence="2">The sequence shown here is derived from an EMBL/GenBank/DDBJ whole genome shotgun (WGS) entry which is preliminary data.</text>
</comment>
<feature type="compositionally biased region" description="Polar residues" evidence="1">
    <location>
        <begin position="26"/>
        <end position="36"/>
    </location>
</feature>
<feature type="compositionally biased region" description="Basic residues" evidence="1">
    <location>
        <begin position="56"/>
        <end position="68"/>
    </location>
</feature>
<dbReference type="Proteomes" id="UP001583177">
    <property type="component" value="Unassembled WGS sequence"/>
</dbReference>
<gene>
    <name evidence="2" type="ORF">Daus18300_004226</name>
</gene>
<name>A0ABR3X9R3_9PEZI</name>
<keyword evidence="3" id="KW-1185">Reference proteome</keyword>
<evidence type="ECO:0000313" key="2">
    <source>
        <dbReference type="EMBL" id="KAL1872680.1"/>
    </source>
</evidence>